<organism evidence="1 2">
    <name type="scientific">Pleurodeles waltl</name>
    <name type="common">Iberian ribbed newt</name>
    <dbReference type="NCBI Taxonomy" id="8319"/>
    <lineage>
        <taxon>Eukaryota</taxon>
        <taxon>Metazoa</taxon>
        <taxon>Chordata</taxon>
        <taxon>Craniata</taxon>
        <taxon>Vertebrata</taxon>
        <taxon>Euteleostomi</taxon>
        <taxon>Amphibia</taxon>
        <taxon>Batrachia</taxon>
        <taxon>Caudata</taxon>
        <taxon>Salamandroidea</taxon>
        <taxon>Salamandridae</taxon>
        <taxon>Pleurodelinae</taxon>
        <taxon>Pleurodeles</taxon>
    </lineage>
</organism>
<sequence>KETSVIIDKPTGIEQVALVQGMPYRRQNKALVFATSHALDTRWCLMPCLVPVCGHLLRCHVPAKYKGLHVARSVRIDFIMPVE</sequence>
<proteinExistence type="predicted"/>
<keyword evidence="2" id="KW-1185">Reference proteome</keyword>
<dbReference type="EMBL" id="JANPWB010000006">
    <property type="protein sequence ID" value="KAJ1176379.1"/>
    <property type="molecule type" value="Genomic_DNA"/>
</dbReference>
<name>A0AAV7TKA8_PLEWA</name>
<accession>A0AAV7TKA8</accession>
<reference evidence="1" key="1">
    <citation type="journal article" date="2022" name="bioRxiv">
        <title>Sequencing and chromosome-scale assembly of the giantPleurodeles waltlgenome.</title>
        <authorList>
            <person name="Brown T."/>
            <person name="Elewa A."/>
            <person name="Iarovenko S."/>
            <person name="Subramanian E."/>
            <person name="Araus A.J."/>
            <person name="Petzold A."/>
            <person name="Susuki M."/>
            <person name="Suzuki K.-i.T."/>
            <person name="Hayashi T."/>
            <person name="Toyoda A."/>
            <person name="Oliveira C."/>
            <person name="Osipova E."/>
            <person name="Leigh N.D."/>
            <person name="Simon A."/>
            <person name="Yun M.H."/>
        </authorList>
    </citation>
    <scope>NUCLEOTIDE SEQUENCE</scope>
    <source>
        <strain evidence="1">20211129_DDA</strain>
        <tissue evidence="1">Liver</tissue>
    </source>
</reference>
<evidence type="ECO:0000313" key="2">
    <source>
        <dbReference type="Proteomes" id="UP001066276"/>
    </source>
</evidence>
<comment type="caution">
    <text evidence="1">The sequence shown here is derived from an EMBL/GenBank/DDBJ whole genome shotgun (WGS) entry which is preliminary data.</text>
</comment>
<protein>
    <submittedName>
        <fullName evidence="1">Uncharacterized protein</fullName>
    </submittedName>
</protein>
<gene>
    <name evidence="1" type="ORF">NDU88_001660</name>
</gene>
<dbReference type="AlphaFoldDB" id="A0AAV7TKA8"/>
<feature type="non-terminal residue" evidence="1">
    <location>
        <position position="1"/>
    </location>
</feature>
<evidence type="ECO:0000313" key="1">
    <source>
        <dbReference type="EMBL" id="KAJ1176379.1"/>
    </source>
</evidence>
<dbReference type="Proteomes" id="UP001066276">
    <property type="component" value="Chromosome 3_2"/>
</dbReference>